<evidence type="ECO:0000256" key="3">
    <source>
        <dbReference type="ARBA" id="ARBA00022448"/>
    </source>
</evidence>
<feature type="transmembrane region" description="Helical" evidence="8">
    <location>
        <begin position="313"/>
        <end position="331"/>
    </location>
</feature>
<feature type="transmembrane region" description="Helical" evidence="8">
    <location>
        <begin position="97"/>
        <end position="118"/>
    </location>
</feature>
<evidence type="ECO:0000256" key="8">
    <source>
        <dbReference type="SAM" id="Phobius"/>
    </source>
</evidence>
<feature type="transmembrane region" description="Helical" evidence="8">
    <location>
        <begin position="197"/>
        <end position="217"/>
    </location>
</feature>
<feature type="transmembrane region" description="Helical" evidence="8">
    <location>
        <begin position="124"/>
        <end position="142"/>
    </location>
</feature>
<reference evidence="9 10" key="2">
    <citation type="submission" date="2019-05" db="EMBL/GenBank/DDBJ databases">
        <authorList>
            <person name="Suflita J.M."/>
            <person name="Marks C.R."/>
        </authorList>
    </citation>
    <scope>NUCLEOTIDE SEQUENCE [LARGE SCALE GENOMIC DNA]</scope>
    <source>
        <strain evidence="9 10">ALDC</strain>
    </source>
</reference>
<evidence type="ECO:0000256" key="5">
    <source>
        <dbReference type="ARBA" id="ARBA00022692"/>
    </source>
</evidence>
<dbReference type="OrthoDB" id="9782305at2"/>
<evidence type="ECO:0000313" key="10">
    <source>
        <dbReference type="Proteomes" id="UP000298602"/>
    </source>
</evidence>
<dbReference type="GO" id="GO:0005886">
    <property type="term" value="C:plasma membrane"/>
    <property type="evidence" value="ECO:0007669"/>
    <property type="project" value="UniProtKB-SubCell"/>
</dbReference>
<evidence type="ECO:0000256" key="6">
    <source>
        <dbReference type="ARBA" id="ARBA00022989"/>
    </source>
</evidence>
<comment type="subcellular location">
    <subcellularLocation>
        <location evidence="1">Cell membrane</location>
        <topology evidence="1">Multi-pass membrane protein</topology>
    </subcellularLocation>
</comment>
<evidence type="ECO:0000313" key="9">
    <source>
        <dbReference type="EMBL" id="QCQ21680.1"/>
    </source>
</evidence>
<dbReference type="SUPFAM" id="SSF81345">
    <property type="entry name" value="ABC transporter involved in vitamin B12 uptake, BtuC"/>
    <property type="match status" value="1"/>
</dbReference>
<protein>
    <submittedName>
        <fullName evidence="9">Iron ABC transporter permease</fullName>
    </submittedName>
</protein>
<evidence type="ECO:0000256" key="7">
    <source>
        <dbReference type="ARBA" id="ARBA00023136"/>
    </source>
</evidence>
<proteinExistence type="inferred from homology"/>
<reference evidence="9 10" key="1">
    <citation type="submission" date="2019-05" db="EMBL/GenBank/DDBJ databases">
        <title>The Complete Genome Sequence of the n-alkane-degrading Desulfoglaeba alkanexedens ALDC reveals multiple alkylsuccinate synthase gene clusters.</title>
        <authorList>
            <person name="Callaghan A.V."/>
            <person name="Davidova I.A."/>
            <person name="Duncan K.E."/>
            <person name="Morris B."/>
            <person name="McInerney M.J."/>
        </authorList>
    </citation>
    <scope>NUCLEOTIDE SEQUENCE [LARGE SCALE GENOMIC DNA]</scope>
    <source>
        <strain evidence="9 10">ALDC</strain>
    </source>
</reference>
<feature type="transmembrane region" description="Helical" evidence="8">
    <location>
        <begin position="238"/>
        <end position="256"/>
    </location>
</feature>
<feature type="transmembrane region" description="Helical" evidence="8">
    <location>
        <begin position="154"/>
        <end position="173"/>
    </location>
</feature>
<keyword evidence="5 8" id="KW-0812">Transmembrane</keyword>
<dbReference type="CDD" id="cd06550">
    <property type="entry name" value="TM_ABC_iron-siderophores_like"/>
    <property type="match status" value="1"/>
</dbReference>
<keyword evidence="6 8" id="KW-1133">Transmembrane helix</keyword>
<keyword evidence="3" id="KW-0813">Transport</keyword>
<dbReference type="Proteomes" id="UP000298602">
    <property type="component" value="Chromosome"/>
</dbReference>
<feature type="transmembrane region" description="Helical" evidence="8">
    <location>
        <begin position="12"/>
        <end position="33"/>
    </location>
</feature>
<gene>
    <name evidence="9" type="ORF">FDQ92_05490</name>
</gene>
<dbReference type="Pfam" id="PF01032">
    <property type="entry name" value="FecCD"/>
    <property type="match status" value="1"/>
</dbReference>
<dbReference type="Gene3D" id="1.10.3470.10">
    <property type="entry name" value="ABC transporter involved in vitamin B12 uptake, BtuC"/>
    <property type="match status" value="1"/>
</dbReference>
<accession>A0A4P8L1N0</accession>
<comment type="similarity">
    <text evidence="2">Belongs to the binding-protein-dependent transport system permease family. FecCD subfamily.</text>
</comment>
<dbReference type="GO" id="GO:0022857">
    <property type="term" value="F:transmembrane transporter activity"/>
    <property type="evidence" value="ECO:0007669"/>
    <property type="project" value="InterPro"/>
</dbReference>
<keyword evidence="4" id="KW-1003">Cell membrane</keyword>
<dbReference type="AlphaFoldDB" id="A0A4P8L1N0"/>
<dbReference type="KEGG" id="dax:FDQ92_05490"/>
<dbReference type="InterPro" id="IPR037294">
    <property type="entry name" value="ABC_BtuC-like"/>
</dbReference>
<dbReference type="PANTHER" id="PTHR30472:SF25">
    <property type="entry name" value="ABC TRANSPORTER PERMEASE PROTEIN MJ0876-RELATED"/>
    <property type="match status" value="1"/>
</dbReference>
<dbReference type="RefSeq" id="WP_137423649.1">
    <property type="nucleotide sequence ID" value="NZ_CP040098.1"/>
</dbReference>
<name>A0A4P8L1N0_9BACT</name>
<feature type="transmembrane region" description="Helical" evidence="8">
    <location>
        <begin position="69"/>
        <end position="90"/>
    </location>
</feature>
<evidence type="ECO:0000256" key="2">
    <source>
        <dbReference type="ARBA" id="ARBA00007935"/>
    </source>
</evidence>
<evidence type="ECO:0000256" key="4">
    <source>
        <dbReference type="ARBA" id="ARBA00022475"/>
    </source>
</evidence>
<keyword evidence="7 8" id="KW-0472">Membrane</keyword>
<keyword evidence="10" id="KW-1185">Reference proteome</keyword>
<organism evidence="9 10">
    <name type="scientific">Desulfoglaeba alkanexedens ALDC</name>
    <dbReference type="NCBI Taxonomy" id="980445"/>
    <lineage>
        <taxon>Bacteria</taxon>
        <taxon>Pseudomonadati</taxon>
        <taxon>Thermodesulfobacteriota</taxon>
        <taxon>Syntrophobacteria</taxon>
        <taxon>Syntrophobacterales</taxon>
        <taxon>Syntrophobacteraceae</taxon>
        <taxon>Desulfoglaeba</taxon>
    </lineage>
</organism>
<evidence type="ECO:0000256" key="1">
    <source>
        <dbReference type="ARBA" id="ARBA00004651"/>
    </source>
</evidence>
<dbReference type="PANTHER" id="PTHR30472">
    <property type="entry name" value="FERRIC ENTEROBACTIN TRANSPORT SYSTEM PERMEASE PROTEIN"/>
    <property type="match status" value="1"/>
</dbReference>
<sequence length="336" mass="34850">MEAFRGHVAKRIFGVILVLSAGFLGAALLGLSVGSTGTDFRVVLRSVAGMSSPNATLQTIIWELRWPRVLLAGQVGSALAVGGLVFQALLRNPLADPYVLGISGGAAVGAILGILAGLSQFPGVSAAAFLGSMGALLVVLSMVSGKGILRRDALLLSGVMVNAFCSAAILFFVSKTQDSRLHDILFWLMGDLARGDLAHAGRLAIILAPCLLAVFALSRPMNLLLMGTEAAEGLGVDVRRVSAWLLGVTAVMVSAAVCRSGLLGFVGLTVPHLLRLVLGSDHRVLVPACALGGGAYLVACDALARWIPEQGEMPVGVVTALIGAPLFIMLLRRTIR</sequence>
<dbReference type="InterPro" id="IPR000522">
    <property type="entry name" value="ABC_transptr_permease_BtuC"/>
</dbReference>
<dbReference type="EMBL" id="CP040098">
    <property type="protein sequence ID" value="QCQ21680.1"/>
    <property type="molecule type" value="Genomic_DNA"/>
</dbReference>